<dbReference type="Pfam" id="PF14312">
    <property type="entry name" value="FG-GAP_2"/>
    <property type="match status" value="1"/>
</dbReference>
<organism evidence="2">
    <name type="scientific">viral metagenome</name>
    <dbReference type="NCBI Taxonomy" id="1070528"/>
    <lineage>
        <taxon>unclassified sequences</taxon>
        <taxon>metagenomes</taxon>
        <taxon>organismal metagenomes</taxon>
    </lineage>
</organism>
<dbReference type="PANTHER" id="PTHR36220">
    <property type="entry name" value="UNNAMED PRODUCT"/>
    <property type="match status" value="1"/>
</dbReference>
<name>A0A6C0IVE5_9ZZZZ</name>
<dbReference type="InterPro" id="IPR015943">
    <property type="entry name" value="WD40/YVTN_repeat-like_dom_sf"/>
</dbReference>
<dbReference type="SUPFAM" id="SSF50965">
    <property type="entry name" value="Galactose oxidase, central domain"/>
    <property type="match status" value="2"/>
</dbReference>
<dbReference type="SUPFAM" id="SSF81296">
    <property type="entry name" value="E set domains"/>
    <property type="match status" value="1"/>
</dbReference>
<proteinExistence type="predicted"/>
<evidence type="ECO:0000313" key="2">
    <source>
        <dbReference type="EMBL" id="QHT95807.1"/>
    </source>
</evidence>
<dbReference type="AlphaFoldDB" id="A0A6C0IVE5"/>
<sequence>MSFWKQLGKDINGEASNDFSGHSVSLNSDGTIVAIGAYGNDGNGIDSGHVRVYKYDKLKLLEDICQNSINFGPIGWRRLGNDIDGEFIGDNSKVVSLNSDGTIIAIGSQYNDGNGINSGNVRVYKYDANKLFEDICQNSIHYGPVGWRRLGQDIDGEYANDLSGFSVSLSSDGTILAIGAYGNDDNGVDSGHVRVYKYDATKILADACQNSINFGPVGWTRLGQDIDGEASHDLSGYSVSLSSDGTIVAIGAHHNNGNGNYSGQVRVYKYNPTKLFSDSCQNSINFGPVGWIRLGHDIDGESLEDQSGYSVSLNADGTILAIGGPYNDGNGSNSGHVRVYKYEPTKVLADNCQNSINYGPVGWNRLGQDINGEFASDLSGYSVSLSSDGTILAIGSQFNSGNGNNSGHARVYKYDSIKILADTCQNSINFGPVGWKRLGQDIDGEFANDFSGHSIKLSFDGSILAIGAYGNDGNGSNSGHARIYKYYLVPVILSLSDYYGLSFSEININMYGTNFDNNMILKIDGSNTNFTFISDTQISFIMPSHINGEVQIYLLNENGNSNYVSFTFFELPISNICFPSKTPITTDQGIINIENIVEKKHTIRKQIINCVTKTITQDKYLICIEKDAIALNIPSEKTIITANHKLFYKNKMICSKELIQLKLKNIYKIKYSGEILYNILLDKHDKMIVNNLICETLNHKNGIAKMYFDLEKEKYNFLEKQEFIKKYNNYVIKNNIFS</sequence>
<accession>A0A6C0IVE5</accession>
<dbReference type="EMBL" id="MN740246">
    <property type="protein sequence ID" value="QHT95807.1"/>
    <property type="molecule type" value="Genomic_DNA"/>
</dbReference>
<dbReference type="InterPro" id="IPR013517">
    <property type="entry name" value="FG-GAP"/>
</dbReference>
<dbReference type="Gene3D" id="2.60.40.10">
    <property type="entry name" value="Immunoglobulins"/>
    <property type="match status" value="1"/>
</dbReference>
<dbReference type="InterPro" id="IPR002909">
    <property type="entry name" value="IPT_dom"/>
</dbReference>
<dbReference type="Gene3D" id="2.130.10.10">
    <property type="entry name" value="YVTN repeat-like/Quinoprotein amine dehydrogenase"/>
    <property type="match status" value="1"/>
</dbReference>
<evidence type="ECO:0000259" key="1">
    <source>
        <dbReference type="Pfam" id="PF01833"/>
    </source>
</evidence>
<dbReference type="InterPro" id="IPR014756">
    <property type="entry name" value="Ig_E-set"/>
</dbReference>
<dbReference type="Pfam" id="PF01833">
    <property type="entry name" value="TIG"/>
    <property type="match status" value="1"/>
</dbReference>
<dbReference type="InterPro" id="IPR011043">
    <property type="entry name" value="Gal_Oxase/kelch_b-propeller"/>
</dbReference>
<dbReference type="PANTHER" id="PTHR36220:SF1">
    <property type="entry name" value="GAMMA TUBULIN COMPLEX COMPONENT C-TERMINAL DOMAIN-CONTAINING PROTEIN"/>
    <property type="match status" value="1"/>
</dbReference>
<dbReference type="InterPro" id="IPR013783">
    <property type="entry name" value="Ig-like_fold"/>
</dbReference>
<feature type="domain" description="IPT/TIG" evidence="1">
    <location>
        <begin position="490"/>
        <end position="568"/>
    </location>
</feature>
<protein>
    <recommendedName>
        <fullName evidence="1">IPT/TIG domain-containing protein</fullName>
    </recommendedName>
</protein>
<reference evidence="2" key="1">
    <citation type="journal article" date="2020" name="Nature">
        <title>Giant virus diversity and host interactions through global metagenomics.</title>
        <authorList>
            <person name="Schulz F."/>
            <person name="Roux S."/>
            <person name="Paez-Espino D."/>
            <person name="Jungbluth S."/>
            <person name="Walsh D.A."/>
            <person name="Denef V.J."/>
            <person name="McMahon K.D."/>
            <person name="Konstantinidis K.T."/>
            <person name="Eloe-Fadrosh E.A."/>
            <person name="Kyrpides N.C."/>
            <person name="Woyke T."/>
        </authorList>
    </citation>
    <scope>NUCLEOTIDE SEQUENCE</scope>
    <source>
        <strain evidence="2">GVMAG-M-3300024301-20</strain>
    </source>
</reference>